<keyword evidence="3" id="KW-0201">Cytochrome c-type biogenesis</keyword>
<feature type="chain" id="PRO_5007414980" evidence="7">
    <location>
        <begin position="23"/>
        <end position="581"/>
    </location>
</feature>
<dbReference type="Gene3D" id="3.40.30.10">
    <property type="entry name" value="Glutaredoxin"/>
    <property type="match status" value="1"/>
</dbReference>
<keyword evidence="2 6" id="KW-0812">Transmembrane</keyword>
<protein>
    <submittedName>
        <fullName evidence="11">C-type cytochrome biogenesis protein</fullName>
    </submittedName>
    <submittedName>
        <fullName evidence="10">Protein-disulfide reductase</fullName>
    </submittedName>
</protein>
<keyword evidence="7" id="KW-0732">Signal</keyword>
<evidence type="ECO:0000256" key="4">
    <source>
        <dbReference type="ARBA" id="ARBA00022989"/>
    </source>
</evidence>
<dbReference type="SUPFAM" id="SSF52833">
    <property type="entry name" value="Thioredoxin-like"/>
    <property type="match status" value="1"/>
</dbReference>
<dbReference type="Pfam" id="PF13899">
    <property type="entry name" value="Thioredoxin_7"/>
    <property type="match status" value="1"/>
</dbReference>
<evidence type="ECO:0000256" key="3">
    <source>
        <dbReference type="ARBA" id="ARBA00022748"/>
    </source>
</evidence>
<dbReference type="PANTHER" id="PTHR32234:SF3">
    <property type="entry name" value="SUPPRESSION OF COPPER SENSITIVITY PROTEIN"/>
    <property type="match status" value="1"/>
</dbReference>
<feature type="transmembrane region" description="Helical" evidence="6">
    <location>
        <begin position="227"/>
        <end position="248"/>
    </location>
</feature>
<dbReference type="EMBL" id="DF970140">
    <property type="protein sequence ID" value="GAP64952.1"/>
    <property type="molecule type" value="Genomic_DNA"/>
</dbReference>
<dbReference type="Pfam" id="PF11412">
    <property type="entry name" value="DsbD_N"/>
    <property type="match status" value="1"/>
</dbReference>
<name>A0A0K8QKD7_9GAMM</name>
<feature type="transmembrane region" description="Helical" evidence="6">
    <location>
        <begin position="268"/>
        <end position="291"/>
    </location>
</feature>
<proteinExistence type="predicted"/>
<gene>
    <name evidence="10" type="ORF">MBSD_2137</name>
    <name evidence="11" type="ORF">MBSD_n0235</name>
</gene>
<dbReference type="Gene3D" id="2.60.40.1250">
    <property type="entry name" value="Thiol:disulfide interchange protein DsbD, N-terminal domain"/>
    <property type="match status" value="1"/>
</dbReference>
<feature type="domain" description="Thiol:disulfide interchange protein DsbD N-terminal" evidence="9">
    <location>
        <begin position="41"/>
        <end position="158"/>
    </location>
</feature>
<dbReference type="STRING" id="1475481.GCA_000953855_00239"/>
<evidence type="ECO:0000256" key="2">
    <source>
        <dbReference type="ARBA" id="ARBA00022692"/>
    </source>
</evidence>
<feature type="transmembrane region" description="Helical" evidence="6">
    <location>
        <begin position="330"/>
        <end position="359"/>
    </location>
</feature>
<evidence type="ECO:0000259" key="8">
    <source>
        <dbReference type="Pfam" id="PF02683"/>
    </source>
</evidence>
<feature type="signal peptide" evidence="7">
    <location>
        <begin position="1"/>
        <end position="22"/>
    </location>
</feature>
<feature type="transmembrane region" description="Helical" evidence="6">
    <location>
        <begin position="182"/>
        <end position="206"/>
    </location>
</feature>
<evidence type="ECO:0000313" key="10">
    <source>
        <dbReference type="EMBL" id="GAN45588.1"/>
    </source>
</evidence>
<reference evidence="10" key="1">
    <citation type="submission" date="2015-03" db="EMBL/GenBank/DDBJ databases">
        <title>Draft genome sequence of Mizugakiibacter sediminis skMP5.</title>
        <authorList>
            <person name="Watanabe T."/>
            <person name="Kojima H."/>
            <person name="Fukui M."/>
        </authorList>
    </citation>
    <scope>NUCLEOTIDE SEQUENCE</scope>
    <source>
        <strain evidence="10">SkMP5</strain>
    </source>
</reference>
<evidence type="ECO:0000259" key="9">
    <source>
        <dbReference type="Pfam" id="PF11412"/>
    </source>
</evidence>
<dbReference type="InterPro" id="IPR036929">
    <property type="entry name" value="DsbDN_sf"/>
</dbReference>
<dbReference type="GO" id="GO:0016020">
    <property type="term" value="C:membrane"/>
    <property type="evidence" value="ECO:0007669"/>
    <property type="project" value="UniProtKB-SubCell"/>
</dbReference>
<dbReference type="InterPro" id="IPR036249">
    <property type="entry name" value="Thioredoxin-like_sf"/>
</dbReference>
<dbReference type="Pfam" id="PF02683">
    <property type="entry name" value="DsbD_TM"/>
    <property type="match status" value="1"/>
</dbReference>
<dbReference type="RefSeq" id="WP_062534302.1">
    <property type="nucleotide sequence ID" value="NZ_DF970140.1"/>
</dbReference>
<keyword evidence="12" id="KW-1185">Reference proteome</keyword>
<dbReference type="GO" id="GO:0045454">
    <property type="term" value="P:cell redox homeostasis"/>
    <property type="evidence" value="ECO:0007669"/>
    <property type="project" value="TreeGrafter"/>
</dbReference>
<feature type="transmembrane region" description="Helical" evidence="6">
    <location>
        <begin position="405"/>
        <end position="422"/>
    </location>
</feature>
<evidence type="ECO:0000256" key="1">
    <source>
        <dbReference type="ARBA" id="ARBA00004141"/>
    </source>
</evidence>
<evidence type="ECO:0000256" key="5">
    <source>
        <dbReference type="ARBA" id="ARBA00023136"/>
    </source>
</evidence>
<dbReference type="Proteomes" id="UP000253740">
    <property type="component" value="Unassembled WGS sequence"/>
</dbReference>
<accession>A0A0K8QKD7</accession>
<keyword evidence="4 6" id="KW-1133">Transmembrane helix</keyword>
<feature type="domain" description="Cytochrome C biogenesis protein transmembrane" evidence="8">
    <location>
        <begin position="185"/>
        <end position="393"/>
    </location>
</feature>
<comment type="subcellular location">
    <subcellularLocation>
        <location evidence="1">Membrane</location>
        <topology evidence="1">Multi-pass membrane protein</topology>
    </subcellularLocation>
</comment>
<dbReference type="GO" id="GO:0015035">
    <property type="term" value="F:protein-disulfide reductase activity"/>
    <property type="evidence" value="ECO:0007669"/>
    <property type="project" value="TreeGrafter"/>
</dbReference>
<feature type="transmembrane region" description="Helical" evidence="6">
    <location>
        <begin position="303"/>
        <end position="324"/>
    </location>
</feature>
<dbReference type="AlphaFoldDB" id="A0A0K8QKD7"/>
<evidence type="ECO:0000313" key="11">
    <source>
        <dbReference type="EMBL" id="GAP64952.1"/>
    </source>
</evidence>
<evidence type="ECO:0000256" key="7">
    <source>
        <dbReference type="SAM" id="SignalP"/>
    </source>
</evidence>
<keyword evidence="5 6" id="KW-0472">Membrane</keyword>
<reference evidence="11" key="2">
    <citation type="submission" date="2015-08" db="EMBL/GenBank/DDBJ databases">
        <title>Complete DNA Sequence of Pseudomonas syringae pv. actinidiae, the Causal Agent of Kiwifruit Canker Disease.</title>
        <authorList>
            <person name="Rikkerink E.H.A."/>
            <person name="Fineran P.C."/>
        </authorList>
    </citation>
    <scope>NUCLEOTIDE SEQUENCE</scope>
    <source>
        <strain evidence="11">SkMP5</strain>
    </source>
</reference>
<evidence type="ECO:0000313" key="12">
    <source>
        <dbReference type="Proteomes" id="UP000253740"/>
    </source>
</evidence>
<dbReference type="HOGENOM" id="CLU_014657_0_1_6"/>
<feature type="transmembrane region" description="Helical" evidence="6">
    <location>
        <begin position="380"/>
        <end position="399"/>
    </location>
</feature>
<dbReference type="SUPFAM" id="SSF74863">
    <property type="entry name" value="Thiol:disulfide interchange protein DsbD, N-terminal domain (DsbD-alpha)"/>
    <property type="match status" value="1"/>
</dbReference>
<feature type="transmembrane region" description="Helical" evidence="6">
    <location>
        <begin position="434"/>
        <end position="453"/>
    </location>
</feature>
<dbReference type="GO" id="GO:0017004">
    <property type="term" value="P:cytochrome complex assembly"/>
    <property type="evidence" value="ECO:0007669"/>
    <property type="project" value="UniProtKB-KW"/>
</dbReference>
<dbReference type="InterPro" id="IPR028250">
    <property type="entry name" value="DsbDN"/>
</dbReference>
<dbReference type="EMBL" id="DF952381">
    <property type="protein sequence ID" value="GAN45588.1"/>
    <property type="molecule type" value="Genomic_DNA"/>
</dbReference>
<dbReference type="OrthoDB" id="9811036at2"/>
<evidence type="ECO:0000256" key="6">
    <source>
        <dbReference type="SAM" id="Phobius"/>
    </source>
</evidence>
<dbReference type="PANTHER" id="PTHR32234">
    <property type="entry name" value="THIOL:DISULFIDE INTERCHANGE PROTEIN DSBD"/>
    <property type="match status" value="1"/>
</dbReference>
<organism evidence="11">
    <name type="scientific">Mizugakiibacter sediminis</name>
    <dbReference type="NCBI Taxonomy" id="1475481"/>
    <lineage>
        <taxon>Bacteria</taxon>
        <taxon>Pseudomonadati</taxon>
        <taxon>Pseudomonadota</taxon>
        <taxon>Gammaproteobacteria</taxon>
        <taxon>Lysobacterales</taxon>
        <taxon>Rhodanobacteraceae</taxon>
        <taxon>Mizugakiibacter</taxon>
    </lineage>
</organism>
<dbReference type="InterPro" id="IPR003834">
    <property type="entry name" value="Cyt_c_assmbl_TM_dom"/>
</dbReference>
<sequence>MLRFLRPFACLLLFAAMIPALAQSSLPAAAASAADAPAVDDEPLPVDQAFALSVRADGPARLLLHWTIAQGYYLYRDRTTIALADAGGARLGAPQWPRGVTHQDPQFGETVVYYDTVDVPVAVQRNGAASLPLRLRVRFQGCQEGSVCYPPTTREIAVALPAGAAEVAAADVRGGGVSAAGFAAALLAALLGGLILNLMPCVLPILSLKAMALAESGESPAAARRHALAYTAGVLCAFAALGACVWLLRGAGQALGWGFQLQQPALVGALVLVMVAVGLGMSGVVQFGAGLAGGALAQRGGPWADFLTGVLACVVASPCTAPFMGSALAFALYAPIALALAVFLALGLGLALPFLLIGLCPPLRRWLPRPGRWMETLKQLLAYPMYLAAVWLLWVLGRLRGVDAMALALVAAVTLALGLWWLERQRYGRRAQRALAWLLIAASCLPLAALPGATAVQSTDAARRALVPGSIAYSAERLAALRRAGEPVFVDVSTDWCITCKANERAVLSTAAFRALLARTGTAYLVADYTDGEPAITALLDRYRAVGVPLYLAFPRGGGDARKLPAVLTLGELQRAFAAAR</sequence>